<gene>
    <name evidence="10" type="primary">flgF</name>
    <name evidence="10" type="ORF">HQN60_09925</name>
</gene>
<organism evidence="10 11">
    <name type="scientific">Deefgea piscis</name>
    <dbReference type="NCBI Taxonomy" id="2739061"/>
    <lineage>
        <taxon>Bacteria</taxon>
        <taxon>Pseudomonadati</taxon>
        <taxon>Pseudomonadota</taxon>
        <taxon>Betaproteobacteria</taxon>
        <taxon>Neisseriales</taxon>
        <taxon>Chitinibacteraceae</taxon>
        <taxon>Deefgea</taxon>
    </lineage>
</organism>
<dbReference type="KEGG" id="dee:HQN60_09925"/>
<evidence type="ECO:0000256" key="4">
    <source>
        <dbReference type="ARBA" id="ARBA00038560"/>
    </source>
</evidence>
<proteinExistence type="inferred from homology"/>
<dbReference type="InterPro" id="IPR010930">
    <property type="entry name" value="Flg_bb/hook_C_dom"/>
</dbReference>
<dbReference type="InterPro" id="IPR019776">
    <property type="entry name" value="Flagellar_basal_body_rod_CS"/>
</dbReference>
<dbReference type="RefSeq" id="WP_173533489.1">
    <property type="nucleotide sequence ID" value="NZ_CP054143.1"/>
</dbReference>
<evidence type="ECO:0000256" key="1">
    <source>
        <dbReference type="ARBA" id="ARBA00004117"/>
    </source>
</evidence>
<dbReference type="PROSITE" id="PS00588">
    <property type="entry name" value="FLAGELLA_BB_ROD"/>
    <property type="match status" value="1"/>
</dbReference>
<feature type="domain" description="Flagellar hook protein FlgE/F/G-like D1" evidence="9">
    <location>
        <begin position="82"/>
        <end position="146"/>
    </location>
</feature>
<accession>A0A6M8SU23</accession>
<dbReference type="NCBIfam" id="TIGR02490">
    <property type="entry name" value="flgF"/>
    <property type="match status" value="1"/>
</dbReference>
<dbReference type="InterPro" id="IPR012836">
    <property type="entry name" value="FlgF"/>
</dbReference>
<dbReference type="NCBIfam" id="NF009280">
    <property type="entry name" value="PRK12640.1"/>
    <property type="match status" value="1"/>
</dbReference>
<dbReference type="EMBL" id="CP054143">
    <property type="protein sequence ID" value="QKJ66986.1"/>
    <property type="molecule type" value="Genomic_DNA"/>
</dbReference>
<dbReference type="Pfam" id="PF00460">
    <property type="entry name" value="Flg_bb_rod"/>
    <property type="match status" value="1"/>
</dbReference>
<protein>
    <recommendedName>
        <fullName evidence="5 6">Flagellar basal-body rod protein FlgF</fullName>
    </recommendedName>
</protein>
<dbReference type="InterPro" id="IPR020013">
    <property type="entry name" value="Flagellar_FlgE/F/G"/>
</dbReference>
<reference evidence="10 11" key="1">
    <citation type="submission" date="2020-05" db="EMBL/GenBank/DDBJ databases">
        <title>Complete genome sequence of Deefgea sp. D17.</title>
        <authorList>
            <person name="Bae J.-W."/>
            <person name="Han J.E."/>
        </authorList>
    </citation>
    <scope>NUCLEOTIDE SEQUENCE [LARGE SCALE GENOMIC DNA]</scope>
    <source>
        <strain evidence="10 11">D17</strain>
    </source>
</reference>
<dbReference type="Pfam" id="PF22692">
    <property type="entry name" value="LlgE_F_G_D1"/>
    <property type="match status" value="1"/>
</dbReference>
<dbReference type="InterPro" id="IPR053967">
    <property type="entry name" value="LlgE_F_G-like_D1"/>
</dbReference>
<dbReference type="GO" id="GO:0030694">
    <property type="term" value="C:bacterial-type flagellum basal body, rod"/>
    <property type="evidence" value="ECO:0007669"/>
    <property type="project" value="UniProtKB-UniRule"/>
</dbReference>
<evidence type="ECO:0000313" key="11">
    <source>
        <dbReference type="Proteomes" id="UP000504844"/>
    </source>
</evidence>
<dbReference type="PANTHER" id="PTHR30435">
    <property type="entry name" value="FLAGELLAR PROTEIN"/>
    <property type="match status" value="1"/>
</dbReference>
<dbReference type="InterPro" id="IPR037925">
    <property type="entry name" value="FlgE/F/G-like"/>
</dbReference>
<dbReference type="AlphaFoldDB" id="A0A6M8SU23"/>
<evidence type="ECO:0000313" key="10">
    <source>
        <dbReference type="EMBL" id="QKJ66986.1"/>
    </source>
</evidence>
<keyword evidence="10" id="KW-0282">Flagellum</keyword>
<dbReference type="Pfam" id="PF06429">
    <property type="entry name" value="Flg_bbr_C"/>
    <property type="match status" value="1"/>
</dbReference>
<sequence>MDRLIYVAMTGAKQTEYRQSTVANNLANANTTGFRADLAAFRAVPVLGGPGLATRAFAVEQGAGSDLSQGSFQQTGRELDAAISGDGWFAVQSASGEAYTRNGNFVVDASGMLKTYTGLIVEGDSGPLTIPENTQASIAADGTVSAIDLANPAQAVEVGRLKLVNPAAAEMEKGLDGLFRRRNGEAGQPDPNVRLSVGGIEGSNVNAVDQLVTMIATQRHYDMQIKLLQTAEQNSRSAASILSLNG</sequence>
<feature type="domain" description="Flagellar basal body rod protein N-terminal" evidence="7">
    <location>
        <begin position="5"/>
        <end position="35"/>
    </location>
</feature>
<comment type="subcellular location">
    <subcellularLocation>
        <location evidence="1 6">Bacterial flagellum basal body</location>
    </subcellularLocation>
</comment>
<evidence type="ECO:0000259" key="8">
    <source>
        <dbReference type="Pfam" id="PF06429"/>
    </source>
</evidence>
<keyword evidence="3 6" id="KW-0975">Bacterial flagellum</keyword>
<evidence type="ECO:0000256" key="3">
    <source>
        <dbReference type="ARBA" id="ARBA00023143"/>
    </source>
</evidence>
<dbReference type="SUPFAM" id="SSF117143">
    <property type="entry name" value="Flagellar hook protein flgE"/>
    <property type="match status" value="1"/>
</dbReference>
<feature type="domain" description="Flagellar basal-body/hook protein C-terminal" evidence="8">
    <location>
        <begin position="199"/>
        <end position="240"/>
    </location>
</feature>
<name>A0A6M8SU23_9NEIS</name>
<dbReference type="InterPro" id="IPR001444">
    <property type="entry name" value="Flag_bb_rod_N"/>
</dbReference>
<keyword evidence="10" id="KW-0966">Cell projection</keyword>
<evidence type="ECO:0000259" key="9">
    <source>
        <dbReference type="Pfam" id="PF22692"/>
    </source>
</evidence>
<comment type="subunit">
    <text evidence="4 6">The basal body constitutes a major portion of the flagellar organelle and consists of five rings (E,L,P,S, and M) mounted on a central rod. The rod consists of about 26 subunits of FlgG in the distal portion, and FlgB, FlgC and FlgF are thought to build up the proximal portion of the rod with about 6 subunits each.</text>
</comment>
<evidence type="ECO:0000256" key="2">
    <source>
        <dbReference type="ARBA" id="ARBA00009677"/>
    </source>
</evidence>
<evidence type="ECO:0000256" key="6">
    <source>
        <dbReference type="RuleBase" id="RU362116"/>
    </source>
</evidence>
<comment type="similarity">
    <text evidence="2 6">Belongs to the flagella basal body rod proteins family.</text>
</comment>
<keyword evidence="11" id="KW-1185">Reference proteome</keyword>
<keyword evidence="10" id="KW-0969">Cilium</keyword>
<dbReference type="GO" id="GO:0071978">
    <property type="term" value="P:bacterial-type flagellum-dependent swarming motility"/>
    <property type="evidence" value="ECO:0007669"/>
    <property type="project" value="TreeGrafter"/>
</dbReference>
<dbReference type="Proteomes" id="UP000504844">
    <property type="component" value="Chromosome"/>
</dbReference>
<dbReference type="NCBIfam" id="TIGR03506">
    <property type="entry name" value="FlgEFG_subfam"/>
    <property type="match status" value="1"/>
</dbReference>
<evidence type="ECO:0000256" key="5">
    <source>
        <dbReference type="ARBA" id="ARBA00040228"/>
    </source>
</evidence>
<dbReference type="PANTHER" id="PTHR30435:SF18">
    <property type="entry name" value="FLAGELLAR BASAL-BODY ROD PROTEIN FLGF"/>
    <property type="match status" value="1"/>
</dbReference>
<evidence type="ECO:0000259" key="7">
    <source>
        <dbReference type="Pfam" id="PF00460"/>
    </source>
</evidence>